<sequence length="43" mass="4774">MALKEPILVATITTLGIPLTYAAYHQFWHTVKNIIKPPPQEGA</sequence>
<accession>A0A6C0K3Q3</accession>
<name>A0A6C0K3Q3_9ZZZZ</name>
<organism evidence="1">
    <name type="scientific">viral metagenome</name>
    <dbReference type="NCBI Taxonomy" id="1070528"/>
    <lineage>
        <taxon>unclassified sequences</taxon>
        <taxon>metagenomes</taxon>
        <taxon>organismal metagenomes</taxon>
    </lineage>
</organism>
<proteinExistence type="predicted"/>
<dbReference type="EMBL" id="MN740781">
    <property type="protein sequence ID" value="QHU11327.1"/>
    <property type="molecule type" value="Genomic_DNA"/>
</dbReference>
<protein>
    <submittedName>
        <fullName evidence="1">Uncharacterized protein</fullName>
    </submittedName>
</protein>
<reference evidence="1" key="1">
    <citation type="journal article" date="2020" name="Nature">
        <title>Giant virus diversity and host interactions through global metagenomics.</title>
        <authorList>
            <person name="Schulz F."/>
            <person name="Roux S."/>
            <person name="Paez-Espino D."/>
            <person name="Jungbluth S."/>
            <person name="Walsh D.A."/>
            <person name="Denef V.J."/>
            <person name="McMahon K.D."/>
            <person name="Konstantinidis K.T."/>
            <person name="Eloe-Fadrosh E.A."/>
            <person name="Kyrpides N.C."/>
            <person name="Woyke T."/>
        </authorList>
    </citation>
    <scope>NUCLEOTIDE SEQUENCE</scope>
    <source>
        <strain evidence="1">GVMAG-S-1101165-84</strain>
    </source>
</reference>
<evidence type="ECO:0000313" key="1">
    <source>
        <dbReference type="EMBL" id="QHU11327.1"/>
    </source>
</evidence>
<dbReference type="AlphaFoldDB" id="A0A6C0K3Q3"/>